<dbReference type="RefSeq" id="WP_130256942.1">
    <property type="nucleotide sequence ID" value="NZ_PPSX01000085.1"/>
</dbReference>
<dbReference type="Proteomes" id="UP000291338">
    <property type="component" value="Unassembled WGS sequence"/>
</dbReference>
<reference evidence="1 2" key="1">
    <citation type="submission" date="2018-01" db="EMBL/GenBank/DDBJ databases">
        <title>Co-occurrence of chitin degradation, pigmentation and bioactivity in marine Pseudoalteromonas.</title>
        <authorList>
            <person name="Paulsen S."/>
            <person name="Gram L."/>
            <person name="Machado H."/>
        </authorList>
    </citation>
    <scope>NUCLEOTIDE SEQUENCE [LARGE SCALE GENOMIC DNA]</scope>
    <source>
        <strain evidence="1 2">S3898</strain>
    </source>
</reference>
<gene>
    <name evidence="1" type="ORF">C1E23_18300</name>
</gene>
<proteinExistence type="predicted"/>
<evidence type="ECO:0000313" key="1">
    <source>
        <dbReference type="EMBL" id="RZQ51678.1"/>
    </source>
</evidence>
<dbReference type="AlphaFoldDB" id="A0A4V2EJA6"/>
<comment type="caution">
    <text evidence="1">The sequence shown here is derived from an EMBL/GenBank/DDBJ whole genome shotgun (WGS) entry which is preliminary data.</text>
</comment>
<accession>A0A4V2EJA6</accession>
<name>A0A4V2EJA6_9GAMM</name>
<sequence length="127" mass="14023">MIKHISLCFVSVCFAGCATIAQPAQTSSKEASEKLFQQHAQQAIAKHDYRLLALSSRRLVIAGLEQHGSEQLKTLCGVRFITKSKDVLKTTEDKQTRSKLYEYAAGYNKLLLEACLKATSTSKASIE</sequence>
<organism evidence="1 2">
    <name type="scientific">Pseudoalteromonas phenolica</name>
    <dbReference type="NCBI Taxonomy" id="161398"/>
    <lineage>
        <taxon>Bacteria</taxon>
        <taxon>Pseudomonadati</taxon>
        <taxon>Pseudomonadota</taxon>
        <taxon>Gammaproteobacteria</taxon>
        <taxon>Alteromonadales</taxon>
        <taxon>Pseudoalteromonadaceae</taxon>
        <taxon>Pseudoalteromonas</taxon>
    </lineage>
</organism>
<evidence type="ECO:0000313" key="2">
    <source>
        <dbReference type="Proteomes" id="UP000291338"/>
    </source>
</evidence>
<dbReference type="EMBL" id="PPSX01000085">
    <property type="protein sequence ID" value="RZQ51678.1"/>
    <property type="molecule type" value="Genomic_DNA"/>
</dbReference>
<protein>
    <submittedName>
        <fullName evidence="1">Uncharacterized protein</fullName>
    </submittedName>
</protein>